<feature type="compositionally biased region" description="Polar residues" evidence="1">
    <location>
        <begin position="415"/>
        <end position="434"/>
    </location>
</feature>
<feature type="compositionally biased region" description="Polar residues" evidence="1">
    <location>
        <begin position="360"/>
        <end position="372"/>
    </location>
</feature>
<dbReference type="Proteomes" id="UP000663865">
    <property type="component" value="Unassembled WGS sequence"/>
</dbReference>
<gene>
    <name evidence="2" type="ORF">KIK155_LOCUS29781</name>
</gene>
<feature type="compositionally biased region" description="Basic residues" evidence="1">
    <location>
        <begin position="555"/>
        <end position="565"/>
    </location>
</feature>
<feature type="compositionally biased region" description="Polar residues" evidence="1">
    <location>
        <begin position="530"/>
        <end position="552"/>
    </location>
</feature>
<feature type="region of interest" description="Disordered" evidence="1">
    <location>
        <begin position="170"/>
        <end position="198"/>
    </location>
</feature>
<feature type="region of interest" description="Disordered" evidence="1">
    <location>
        <begin position="494"/>
        <end position="565"/>
    </location>
</feature>
<feature type="compositionally biased region" description="Acidic residues" evidence="1">
    <location>
        <begin position="659"/>
        <end position="678"/>
    </location>
</feature>
<feature type="compositionally biased region" description="Acidic residues" evidence="1">
    <location>
        <begin position="182"/>
        <end position="198"/>
    </location>
</feature>
<evidence type="ECO:0000256" key="1">
    <source>
        <dbReference type="SAM" id="MobiDB-lite"/>
    </source>
</evidence>
<feature type="compositionally biased region" description="Basic and acidic residues" evidence="1">
    <location>
        <begin position="402"/>
        <end position="414"/>
    </location>
</feature>
<feature type="region of interest" description="Disordered" evidence="1">
    <location>
        <begin position="336"/>
        <end position="480"/>
    </location>
</feature>
<feature type="region of interest" description="Disordered" evidence="1">
    <location>
        <begin position="659"/>
        <end position="679"/>
    </location>
</feature>
<feature type="compositionally biased region" description="Acidic residues" evidence="1">
    <location>
        <begin position="218"/>
        <end position="231"/>
    </location>
</feature>
<reference evidence="2" key="1">
    <citation type="submission" date="2021-02" db="EMBL/GenBank/DDBJ databases">
        <authorList>
            <person name="Nowell W R."/>
        </authorList>
    </citation>
    <scope>NUCLEOTIDE SEQUENCE</scope>
</reference>
<comment type="caution">
    <text evidence="2">The sequence shown here is derived from an EMBL/GenBank/DDBJ whole genome shotgun (WGS) entry which is preliminary data.</text>
</comment>
<organism evidence="2 3">
    <name type="scientific">Rotaria socialis</name>
    <dbReference type="NCBI Taxonomy" id="392032"/>
    <lineage>
        <taxon>Eukaryota</taxon>
        <taxon>Metazoa</taxon>
        <taxon>Spiralia</taxon>
        <taxon>Gnathifera</taxon>
        <taxon>Rotifera</taxon>
        <taxon>Eurotatoria</taxon>
        <taxon>Bdelloidea</taxon>
        <taxon>Philodinida</taxon>
        <taxon>Philodinidae</taxon>
        <taxon>Rotaria</taxon>
    </lineage>
</organism>
<dbReference type="AlphaFoldDB" id="A0A818YCN4"/>
<feature type="compositionally biased region" description="Basic and acidic residues" evidence="1">
    <location>
        <begin position="438"/>
        <end position="456"/>
    </location>
</feature>
<evidence type="ECO:0000313" key="2">
    <source>
        <dbReference type="EMBL" id="CAF3752375.1"/>
    </source>
</evidence>
<evidence type="ECO:0000313" key="3">
    <source>
        <dbReference type="Proteomes" id="UP000663865"/>
    </source>
</evidence>
<feature type="compositionally biased region" description="Polar residues" evidence="1">
    <location>
        <begin position="507"/>
        <end position="519"/>
    </location>
</feature>
<feature type="region of interest" description="Disordered" evidence="1">
    <location>
        <begin position="218"/>
        <end position="247"/>
    </location>
</feature>
<accession>A0A818YCN4</accession>
<name>A0A818YCN4_9BILA</name>
<feature type="compositionally biased region" description="Polar residues" evidence="1">
    <location>
        <begin position="457"/>
        <end position="472"/>
    </location>
</feature>
<sequence length="1106" mass="128046">MGSLDPCSYNHACKCLPLSFADDVGICAVVGASCSRLSPCRFPYDTCDADHICVRHQQCGSNPVCYPLSMADQRLCPLMITKNEISYLSNYLNYSYQMSFLQLMNNDCCLLTNIDLNSQRVRQLFERRFKSNSSVTSFDFKSFHPEQPSNNAKVSRSLLRFQPKIQLSNDYEDHISTGSSSSEEDSHDDDGELSNNDYDDYLNKLAEWEPENFQVVAESDDDNDDDDDDESNIFQSISNNNHDQDNEINEMDCSIAEDVPSTSTEDLLITFIHRPIKNEPIPYDDNNIFEHSPQLDGQIDFATPKMPTEPDQHKNEKDLKSIIDKIKAKTAMPSRVIQIHRIPSSPNQNRSNDEVKKKTTNATQKKPISTNPKVDRTKEPSIRQSKSTKKMTPRLLNNLLKVNEDVIREADTRKPSNIQKSSEKLPSSNSNPQSKLPKRPDQRTHLRAVSNEERQGTKSSSNTKQKYILQTRQSKEKPASVHLAMAEKKLNNYQQSQQLKPPLPKISKSNSTPIPSSKNLKLKDPRKISSKSLDLSTRNSEASVRSQALNDHNQQRKKKTKKVKRLKTTETNLLSASQTQTKPPIQKLKTHNNGTVIFKKSILMKQLFCLMLDLLAVQKPSLMNHLSEPSISAMSSNSSIKTRPEDFFSGCIVIDDDDDDDQEEECNNENNNDNDDVQEIQRQHYSISYDIRTREKLLDHAVHSSSMHIKWLFNLEHVLLEHIHICHEKHIRPLNNTYENSTCEYQVNSSYYSIDPSFVSVIIINFIKMFILRNSANDQQELSFVQFGITSHLRYLLIELPTYNHHNDEKDLNDNCFKCHQYSLIINILFDLLFDLIEHDLCEIPSKTNYRSSLIEDDYFTRFLQSNITKNQPYYRIKLIVYFIELVGIHMNKCQNKKQFQFNQNEDKLFHSMEDFIQNIISQTNNSINERISICFNIMELCLLFVHDNDIRMKQMALFLAELCFDNSHLLHLFLFDKNLLVDIRLLLFNEVCFRRFNLKLITINNIIDLFRRVEETSNSKDPIDEFVLLLIRGLFTSYADLITEIKQLPFMYSSSVQQITNLLGNQLGPVFTKLREVTSNNSNYFEKIKGTLIFYRLLECRWNKL</sequence>
<proteinExistence type="predicted"/>
<protein>
    <submittedName>
        <fullName evidence="2">Uncharacterized protein</fullName>
    </submittedName>
</protein>
<dbReference type="EMBL" id="CAJNYV010005571">
    <property type="protein sequence ID" value="CAF3752375.1"/>
    <property type="molecule type" value="Genomic_DNA"/>
</dbReference>